<evidence type="ECO:0000313" key="9">
    <source>
        <dbReference type="Proteomes" id="UP001428817"/>
    </source>
</evidence>
<dbReference type="PANTHER" id="PTHR30477:SF13">
    <property type="entry name" value="IRON TRANSPORT SYSTEM MEMBRANE PROTEIN HI_0360-RELATED"/>
    <property type="match status" value="1"/>
</dbReference>
<organism evidence="8 9">
    <name type="scientific">Pseudonocardia eucalypti</name>
    <dbReference type="NCBI Taxonomy" id="648755"/>
    <lineage>
        <taxon>Bacteria</taxon>
        <taxon>Bacillati</taxon>
        <taxon>Actinomycetota</taxon>
        <taxon>Actinomycetes</taxon>
        <taxon>Pseudonocardiales</taxon>
        <taxon>Pseudonocardiaceae</taxon>
        <taxon>Pseudonocardia</taxon>
    </lineage>
</organism>
<sequence>MDWLIAPFEVSFVFRALCGGLLVSALCALVGTWVVLRGMAFLGEALSHGMLPGVGLAMLFGAHPLLGAAASAAAMTAGVTLVGRRSRLSQDTAIALLFVGMLALGVVIVSRSRSFAVDLTAILFGDILAMRWSDIGLLLGALALASVVSLAGYRPFLALAFDPRKAATLGLHPARAHYLQLGLITVTIVASYQAVGTLLVVGLLIAPPATAALWANRVPSIMALATGFGALATVAGLLVSWHAGTAAGATIAAVAVLLFFVSLAARRVSWRRTGRAGFKIAPLAAGCLLLAGCASGPVPEPKAEPPHGYVPGAEEMAEPQTRLVYADPAGRLEVLDLSEERTRPLGTFDRPDRLTQDGRFAYLSSGNALHVVDGGAWTVDHGDHKHYYRREPAVRARIDSESAPGAALGNDGKLAVVYPATGTAAVYDLAKLEEGRVERLAGFQLAPHDGFVLPFSGRYLATEPSAVVARDGTGAPLARADCAEPSRPAVTRAGAVFGCAGGALLATAGEDGAPRFEAINYPDPGPRARAFGHRPGSGTLASVAGDQGVWVLDVPARRWTLLHTPRPMVTAAAVGDGRTVLAVDADGRLHGLDQRTGQVTASTEPFGGAAPSLEVDGSRAYLGSGEVIREIDYADRLRVARTFTPAVRPALVVETGR</sequence>
<evidence type="ECO:0000256" key="6">
    <source>
        <dbReference type="RuleBase" id="RU003943"/>
    </source>
</evidence>
<proteinExistence type="inferred from homology"/>
<feature type="transmembrane region" description="Helical" evidence="7">
    <location>
        <begin position="245"/>
        <end position="265"/>
    </location>
</feature>
<feature type="transmembrane region" description="Helical" evidence="7">
    <location>
        <begin position="12"/>
        <end position="36"/>
    </location>
</feature>
<keyword evidence="5 7" id="KW-0472">Membrane</keyword>
<protein>
    <recommendedName>
        <fullName evidence="10">ABC transporter</fullName>
    </recommendedName>
</protein>
<dbReference type="Proteomes" id="UP001428817">
    <property type="component" value="Unassembled WGS sequence"/>
</dbReference>
<dbReference type="Gene3D" id="1.10.3470.10">
    <property type="entry name" value="ABC transporter involved in vitamin B12 uptake, BtuC"/>
    <property type="match status" value="1"/>
</dbReference>
<evidence type="ECO:0000256" key="3">
    <source>
        <dbReference type="ARBA" id="ARBA00022692"/>
    </source>
</evidence>
<feature type="transmembrane region" description="Helical" evidence="7">
    <location>
        <begin position="139"/>
        <end position="161"/>
    </location>
</feature>
<dbReference type="EMBL" id="BAABJP010000003">
    <property type="protein sequence ID" value="GAA5148008.1"/>
    <property type="molecule type" value="Genomic_DNA"/>
</dbReference>
<gene>
    <name evidence="8" type="ORF">GCM10023321_09690</name>
</gene>
<feature type="transmembrane region" description="Helical" evidence="7">
    <location>
        <begin position="93"/>
        <end position="109"/>
    </location>
</feature>
<comment type="subcellular location">
    <subcellularLocation>
        <location evidence="6">Cell membrane</location>
        <topology evidence="6">Multi-pass membrane protein</topology>
    </subcellularLocation>
    <subcellularLocation>
        <location evidence="1">Membrane</location>
        <topology evidence="1">Multi-pass membrane protein</topology>
    </subcellularLocation>
</comment>
<dbReference type="NCBIfam" id="NF040871">
    <property type="entry name" value="AztB"/>
    <property type="match status" value="1"/>
</dbReference>
<feature type="transmembrane region" description="Helical" evidence="7">
    <location>
        <begin position="218"/>
        <end position="239"/>
    </location>
</feature>
<evidence type="ECO:0000256" key="2">
    <source>
        <dbReference type="ARBA" id="ARBA00008034"/>
    </source>
</evidence>
<feature type="transmembrane region" description="Helical" evidence="7">
    <location>
        <begin position="181"/>
        <end position="206"/>
    </location>
</feature>
<reference evidence="9" key="1">
    <citation type="journal article" date="2019" name="Int. J. Syst. Evol. Microbiol.">
        <title>The Global Catalogue of Microorganisms (GCM) 10K type strain sequencing project: providing services to taxonomists for standard genome sequencing and annotation.</title>
        <authorList>
            <consortium name="The Broad Institute Genomics Platform"/>
            <consortium name="The Broad Institute Genome Sequencing Center for Infectious Disease"/>
            <person name="Wu L."/>
            <person name="Ma J."/>
        </authorList>
    </citation>
    <scope>NUCLEOTIDE SEQUENCE [LARGE SCALE GENOMIC DNA]</scope>
    <source>
        <strain evidence="9">JCM 18303</strain>
    </source>
</reference>
<evidence type="ECO:0008006" key="10">
    <source>
        <dbReference type="Google" id="ProtNLM"/>
    </source>
</evidence>
<dbReference type="Gene3D" id="2.130.10.10">
    <property type="entry name" value="YVTN repeat-like/Quinoprotein amine dehydrogenase"/>
    <property type="match status" value="1"/>
</dbReference>
<evidence type="ECO:0000256" key="1">
    <source>
        <dbReference type="ARBA" id="ARBA00004141"/>
    </source>
</evidence>
<comment type="caution">
    <text evidence="8">The sequence shown here is derived from an EMBL/GenBank/DDBJ whole genome shotgun (WGS) entry which is preliminary data.</text>
</comment>
<evidence type="ECO:0000256" key="7">
    <source>
        <dbReference type="SAM" id="Phobius"/>
    </source>
</evidence>
<dbReference type="InterPro" id="IPR037294">
    <property type="entry name" value="ABC_BtuC-like"/>
</dbReference>
<dbReference type="Pfam" id="PF00950">
    <property type="entry name" value="ABC-3"/>
    <property type="match status" value="1"/>
</dbReference>
<feature type="transmembrane region" description="Helical" evidence="7">
    <location>
        <begin position="56"/>
        <end position="81"/>
    </location>
</feature>
<dbReference type="SUPFAM" id="SSF50998">
    <property type="entry name" value="Quinoprotein alcohol dehydrogenase-like"/>
    <property type="match status" value="1"/>
</dbReference>
<evidence type="ECO:0000313" key="8">
    <source>
        <dbReference type="EMBL" id="GAA5148008.1"/>
    </source>
</evidence>
<dbReference type="InterPro" id="IPR001626">
    <property type="entry name" value="ABC_TroCD"/>
</dbReference>
<evidence type="ECO:0000256" key="4">
    <source>
        <dbReference type="ARBA" id="ARBA00022989"/>
    </source>
</evidence>
<keyword evidence="9" id="KW-1185">Reference proteome</keyword>
<keyword evidence="4 7" id="KW-1133">Transmembrane helix</keyword>
<comment type="similarity">
    <text evidence="2 6">Belongs to the ABC-3 integral membrane protein family.</text>
</comment>
<dbReference type="PANTHER" id="PTHR30477">
    <property type="entry name" value="ABC-TRANSPORTER METAL-BINDING PROTEIN"/>
    <property type="match status" value="1"/>
</dbReference>
<dbReference type="InterPro" id="IPR011047">
    <property type="entry name" value="Quinoprotein_ADH-like_sf"/>
</dbReference>
<accession>A0ABP9PKN7</accession>
<evidence type="ECO:0000256" key="5">
    <source>
        <dbReference type="ARBA" id="ARBA00023136"/>
    </source>
</evidence>
<keyword evidence="3 6" id="KW-0812">Transmembrane</keyword>
<dbReference type="RefSeq" id="WP_185064770.1">
    <property type="nucleotide sequence ID" value="NZ_BAABJP010000003.1"/>
</dbReference>
<dbReference type="CDD" id="cd06550">
    <property type="entry name" value="TM_ABC_iron-siderophores_like"/>
    <property type="match status" value="1"/>
</dbReference>
<keyword evidence="6" id="KW-0813">Transport</keyword>
<dbReference type="InterPro" id="IPR015943">
    <property type="entry name" value="WD40/YVTN_repeat-like_dom_sf"/>
</dbReference>
<dbReference type="SUPFAM" id="SSF81345">
    <property type="entry name" value="ABC transporter involved in vitamin B12 uptake, BtuC"/>
    <property type="match status" value="1"/>
</dbReference>
<name>A0ABP9PKN7_9PSEU</name>